<dbReference type="AlphaFoldDB" id="A0A081C5R3"/>
<dbReference type="Gene3D" id="3.40.190.170">
    <property type="entry name" value="Bacterial extracellular solute-binding protein, family 7"/>
    <property type="match status" value="1"/>
</dbReference>
<name>A0A081C5R3_VECG1</name>
<gene>
    <name evidence="6" type="ORF">U27_06904</name>
</gene>
<dbReference type="HOGENOM" id="CLU_036176_1_1_0"/>
<evidence type="ECO:0000256" key="2">
    <source>
        <dbReference type="ARBA" id="ARBA00009023"/>
    </source>
</evidence>
<evidence type="ECO:0000256" key="5">
    <source>
        <dbReference type="SAM" id="SignalP"/>
    </source>
</evidence>
<dbReference type="InterPro" id="IPR018389">
    <property type="entry name" value="DctP_fam"/>
</dbReference>
<dbReference type="PIRSF" id="PIRSF006470">
    <property type="entry name" value="DctB"/>
    <property type="match status" value="1"/>
</dbReference>
<keyword evidence="4 5" id="KW-0732">Signal</keyword>
<keyword evidence="3" id="KW-0813">Transport</keyword>
<dbReference type="Proteomes" id="UP000030661">
    <property type="component" value="Unassembled WGS sequence"/>
</dbReference>
<accession>A0A081C5R3</accession>
<evidence type="ECO:0000256" key="4">
    <source>
        <dbReference type="ARBA" id="ARBA00022729"/>
    </source>
</evidence>
<dbReference type="NCBIfam" id="NF037995">
    <property type="entry name" value="TRAP_S1"/>
    <property type="match status" value="1"/>
</dbReference>
<reference evidence="6" key="1">
    <citation type="journal article" date="2015" name="PeerJ">
        <title>First genomic representation of candidate bacterial phylum KSB3 points to enhanced environmental sensing as a trigger of wastewater bulking.</title>
        <authorList>
            <person name="Sekiguchi Y."/>
            <person name="Ohashi A."/>
            <person name="Parks D.H."/>
            <person name="Yamauchi T."/>
            <person name="Tyson G.W."/>
            <person name="Hugenholtz P."/>
        </authorList>
    </citation>
    <scope>NUCLEOTIDE SEQUENCE [LARGE SCALE GENOMIC DNA]</scope>
</reference>
<dbReference type="STRING" id="1499967.U27_06904"/>
<dbReference type="eggNOG" id="COG1638">
    <property type="taxonomic scope" value="Bacteria"/>
</dbReference>
<evidence type="ECO:0000256" key="1">
    <source>
        <dbReference type="ARBA" id="ARBA00004196"/>
    </source>
</evidence>
<dbReference type="SUPFAM" id="SSF53850">
    <property type="entry name" value="Periplasmic binding protein-like II"/>
    <property type="match status" value="1"/>
</dbReference>
<dbReference type="Pfam" id="PF03480">
    <property type="entry name" value="DctP"/>
    <property type="match status" value="1"/>
</dbReference>
<organism evidence="6">
    <name type="scientific">Vecturithrix granuli</name>
    <dbReference type="NCBI Taxonomy" id="1499967"/>
    <lineage>
        <taxon>Bacteria</taxon>
        <taxon>Candidatus Moduliflexota</taxon>
        <taxon>Candidatus Vecturitrichia</taxon>
        <taxon>Candidatus Vecturitrichales</taxon>
        <taxon>Candidatus Vecturitrichaceae</taxon>
        <taxon>Candidatus Vecturithrix</taxon>
    </lineage>
</organism>
<dbReference type="InterPro" id="IPR004682">
    <property type="entry name" value="TRAP_DctP"/>
</dbReference>
<evidence type="ECO:0000256" key="3">
    <source>
        <dbReference type="ARBA" id="ARBA00022448"/>
    </source>
</evidence>
<dbReference type="GO" id="GO:0055085">
    <property type="term" value="P:transmembrane transport"/>
    <property type="evidence" value="ECO:0007669"/>
    <property type="project" value="InterPro"/>
</dbReference>
<feature type="signal peptide" evidence="5">
    <location>
        <begin position="1"/>
        <end position="23"/>
    </location>
</feature>
<proteinExistence type="inferred from homology"/>
<dbReference type="NCBIfam" id="TIGR00787">
    <property type="entry name" value="dctP"/>
    <property type="match status" value="1"/>
</dbReference>
<dbReference type="InterPro" id="IPR038404">
    <property type="entry name" value="TRAP_DctP_sf"/>
</dbReference>
<evidence type="ECO:0000313" key="7">
    <source>
        <dbReference type="Proteomes" id="UP000030661"/>
    </source>
</evidence>
<comment type="subcellular location">
    <subcellularLocation>
        <location evidence="1">Cell envelope</location>
    </subcellularLocation>
</comment>
<dbReference type="PANTHER" id="PTHR33376:SF4">
    <property type="entry name" value="SIALIC ACID-BINDING PERIPLASMIC PROTEIN SIAP"/>
    <property type="match status" value="1"/>
</dbReference>
<keyword evidence="7" id="KW-1185">Reference proteome</keyword>
<dbReference type="PANTHER" id="PTHR33376">
    <property type="match status" value="1"/>
</dbReference>
<protein>
    <submittedName>
        <fullName evidence="6">Putative C4-dicarboxylate ABC transporter substrate binding protein</fullName>
    </submittedName>
</protein>
<comment type="similarity">
    <text evidence="2">Belongs to the bacterial solute-binding protein 7 family.</text>
</comment>
<dbReference type="EMBL" id="DF820471">
    <property type="protein sequence ID" value="GAK59918.1"/>
    <property type="molecule type" value="Genomic_DNA"/>
</dbReference>
<dbReference type="GO" id="GO:0030288">
    <property type="term" value="C:outer membrane-bounded periplasmic space"/>
    <property type="evidence" value="ECO:0007669"/>
    <property type="project" value="InterPro"/>
</dbReference>
<evidence type="ECO:0000313" key="6">
    <source>
        <dbReference type="EMBL" id="GAK59918.1"/>
    </source>
</evidence>
<sequence>MKKGVVLAVIFILVCGIASFAGAKTTFRLAHVYNPDHAWDRGAHLAAKIVAEKTNGEIEIEVFPSSQLGTEEQITEAVIFGSIDMCVSGAGQIGNLFKPIYVLEMPYTFKDNNHVLRFAKSDVAQKMFEDLGKEFQIKVIGTSSYGIRQVLSVNKPIYTPEDLKGFKLRVPEQQITVEYGKAMGADPTPIAYAEAYMALQQGVVDGLENPLSALQNMKFYEVAKYINMTSHVTNCCFYLMNGDKFNSLTKEHQEIILEAFDEASKLIVEILNKDDQELGAFFEKEGLTIIQSDVEAFKKATAAMPHKFRKWWIRYGEDLHQRIQEM</sequence>
<feature type="chain" id="PRO_5001755556" evidence="5">
    <location>
        <begin position="24"/>
        <end position="326"/>
    </location>
</feature>